<organism evidence="5 6">
    <name type="scientific">Mesorhizobium ciceri</name>
    <dbReference type="NCBI Taxonomy" id="39645"/>
    <lineage>
        <taxon>Bacteria</taxon>
        <taxon>Pseudomonadati</taxon>
        <taxon>Pseudomonadota</taxon>
        <taxon>Alphaproteobacteria</taxon>
        <taxon>Hyphomicrobiales</taxon>
        <taxon>Phyllobacteriaceae</taxon>
        <taxon>Mesorhizobium</taxon>
    </lineage>
</organism>
<dbReference type="InterPro" id="IPR003593">
    <property type="entry name" value="AAA+_ATPase"/>
</dbReference>
<name>A0AB38TI54_9HYPH</name>
<keyword evidence="2" id="KW-0547">Nucleotide-binding</keyword>
<proteinExistence type="predicted"/>
<dbReference type="CDD" id="cd03219">
    <property type="entry name" value="ABC_Mj1267_LivG_branched"/>
    <property type="match status" value="1"/>
</dbReference>
<evidence type="ECO:0000256" key="3">
    <source>
        <dbReference type="ARBA" id="ARBA00022840"/>
    </source>
</evidence>
<accession>A0AB38TI54</accession>
<dbReference type="Pfam" id="PF12399">
    <property type="entry name" value="BCA_ABC_TP_C"/>
    <property type="match status" value="1"/>
</dbReference>
<dbReference type="GO" id="GO:0005524">
    <property type="term" value="F:ATP binding"/>
    <property type="evidence" value="ECO:0007669"/>
    <property type="project" value="UniProtKB-KW"/>
</dbReference>
<dbReference type="InterPro" id="IPR051120">
    <property type="entry name" value="ABC_AA/LPS_Transport"/>
</dbReference>
<evidence type="ECO:0000259" key="4">
    <source>
        <dbReference type="PROSITE" id="PS50893"/>
    </source>
</evidence>
<keyword evidence="1" id="KW-0813">Transport</keyword>
<dbReference type="Proteomes" id="UP001060070">
    <property type="component" value="Chromosome"/>
</dbReference>
<evidence type="ECO:0000313" key="6">
    <source>
        <dbReference type="Proteomes" id="UP001060070"/>
    </source>
</evidence>
<sequence>MPDCGQNIGESAGGTVMPLLELQSVTMSFGGFKAINDLSLKFERKPVYGIIGPNGAGKTTLFNVLSGFYRPKRGRLLFNGQDMTRLRAEQFARQGIVRSFQITSIFPNLSVMDNVVLSVQRRADGGTKAFAKIDWHEDHRPEASALLDQVGIPSSLRGRPAGDLPYGRKRALELAISLGAHPTILLLDEPTAGMTTADVSRTTDLIAQLSVDRMIIVVEHNLGVIANVADEIIVLQQGALLTRGRYADVRQDPRVIEAYLGKRH</sequence>
<dbReference type="AlphaFoldDB" id="A0AB38TI54"/>
<dbReference type="Gene3D" id="3.40.50.300">
    <property type="entry name" value="P-loop containing nucleotide triphosphate hydrolases"/>
    <property type="match status" value="1"/>
</dbReference>
<keyword evidence="6" id="KW-1185">Reference proteome</keyword>
<dbReference type="GO" id="GO:0005886">
    <property type="term" value="C:plasma membrane"/>
    <property type="evidence" value="ECO:0007669"/>
    <property type="project" value="TreeGrafter"/>
</dbReference>
<dbReference type="SMART" id="SM00382">
    <property type="entry name" value="AAA"/>
    <property type="match status" value="1"/>
</dbReference>
<dbReference type="PROSITE" id="PS50893">
    <property type="entry name" value="ABC_TRANSPORTER_2"/>
    <property type="match status" value="1"/>
</dbReference>
<evidence type="ECO:0000256" key="2">
    <source>
        <dbReference type="ARBA" id="ARBA00022741"/>
    </source>
</evidence>
<evidence type="ECO:0000313" key="5">
    <source>
        <dbReference type="EMBL" id="UTU54457.1"/>
    </source>
</evidence>
<dbReference type="EMBL" id="CP088147">
    <property type="protein sequence ID" value="UTU54457.1"/>
    <property type="molecule type" value="Genomic_DNA"/>
</dbReference>
<keyword evidence="3 5" id="KW-0067">ATP-binding</keyword>
<dbReference type="SUPFAM" id="SSF52540">
    <property type="entry name" value="P-loop containing nucleoside triphosphate hydrolases"/>
    <property type="match status" value="1"/>
</dbReference>
<feature type="domain" description="ABC transporter" evidence="4">
    <location>
        <begin position="20"/>
        <end position="262"/>
    </location>
</feature>
<gene>
    <name evidence="5" type="ORF">LRP29_14140</name>
</gene>
<dbReference type="RefSeq" id="WP_050580513.1">
    <property type="nucleotide sequence ID" value="NZ_CP088147.1"/>
</dbReference>
<dbReference type="PANTHER" id="PTHR45772">
    <property type="entry name" value="CONSERVED COMPONENT OF ABC TRANSPORTER FOR NATURAL AMINO ACIDS-RELATED"/>
    <property type="match status" value="1"/>
</dbReference>
<dbReference type="InterPro" id="IPR032823">
    <property type="entry name" value="BCA_ABC_TP_C"/>
</dbReference>
<evidence type="ECO:0000256" key="1">
    <source>
        <dbReference type="ARBA" id="ARBA00022448"/>
    </source>
</evidence>
<dbReference type="InterPro" id="IPR003439">
    <property type="entry name" value="ABC_transporter-like_ATP-bd"/>
</dbReference>
<dbReference type="InterPro" id="IPR027417">
    <property type="entry name" value="P-loop_NTPase"/>
</dbReference>
<reference evidence="5 6" key="1">
    <citation type="journal article" date="2022" name="Microbiol. Resour. Announc.">
        <title>Complete Genome Sequence of Mesorhizobium ciceri Strain R30, a Rhizobium Used as a Commercial Inoculant for Chickpea in Argentina.</title>
        <authorList>
            <person name="Foresto E."/>
            <person name="Revale S."/>
            <person name="Primo E."/>
            <person name="Nievas F."/>
            <person name="Carezzano E."/>
            <person name="Puente M."/>
            <person name="Alzari P."/>
            <person name="Mart M."/>
            <person name="Ben-Assaya M."/>
            <person name="Mornico D."/>
            <person name="Santoro M."/>
            <person name="Mart F."/>
            <person name="Giordano W."/>
            <person name="Bogino P."/>
        </authorList>
    </citation>
    <scope>NUCLEOTIDE SEQUENCE [LARGE SCALE GENOMIC DNA]</scope>
    <source>
        <strain evidence="5 6">R30</strain>
    </source>
</reference>
<dbReference type="PANTHER" id="PTHR45772:SF3">
    <property type="entry name" value="ABC TRANSPORTER ATP-BINDING PROTEIN"/>
    <property type="match status" value="1"/>
</dbReference>
<protein>
    <submittedName>
        <fullName evidence="5">ABC transporter ATP-binding protein</fullName>
    </submittedName>
</protein>
<dbReference type="GO" id="GO:0016887">
    <property type="term" value="F:ATP hydrolysis activity"/>
    <property type="evidence" value="ECO:0007669"/>
    <property type="project" value="InterPro"/>
</dbReference>
<dbReference type="Pfam" id="PF00005">
    <property type="entry name" value="ABC_tran"/>
    <property type="match status" value="1"/>
</dbReference>